<sequence>MIFEFEKFGSKEGFILGNDNALPAWAIVVIVAIIFSAIVAVVSVICCYKLITKYMDQKNANKSTSSKHQAIEEGQTDGKQILEQHPGQLGNVNLAVANPQIESRQNINTTPTSTFQIQHQQVYPLQTSLPNEQQQYNPLNSFPQLTSNQTRQSEKDNQTQ</sequence>
<protein>
    <submittedName>
        <fullName evidence="3">Uncharacterized protein</fullName>
    </submittedName>
</protein>
<dbReference type="Proteomes" id="UP000324800">
    <property type="component" value="Unassembled WGS sequence"/>
</dbReference>
<feature type="region of interest" description="Disordered" evidence="1">
    <location>
        <begin position="59"/>
        <end position="82"/>
    </location>
</feature>
<evidence type="ECO:0000256" key="1">
    <source>
        <dbReference type="SAM" id="MobiDB-lite"/>
    </source>
</evidence>
<evidence type="ECO:0000313" key="3">
    <source>
        <dbReference type="EMBL" id="KAA6380008.1"/>
    </source>
</evidence>
<accession>A0A5J4VBR0</accession>
<dbReference type="EMBL" id="SNRW01008146">
    <property type="protein sequence ID" value="KAA6380008.1"/>
    <property type="molecule type" value="Genomic_DNA"/>
</dbReference>
<feature type="compositionally biased region" description="Polar residues" evidence="1">
    <location>
        <begin position="126"/>
        <end position="151"/>
    </location>
</feature>
<keyword evidence="2" id="KW-0812">Transmembrane</keyword>
<feature type="region of interest" description="Disordered" evidence="1">
    <location>
        <begin position="126"/>
        <end position="160"/>
    </location>
</feature>
<feature type="compositionally biased region" description="Polar residues" evidence="1">
    <location>
        <begin position="59"/>
        <end position="68"/>
    </location>
</feature>
<reference evidence="3 4" key="1">
    <citation type="submission" date="2019-03" db="EMBL/GenBank/DDBJ databases">
        <title>Single cell metagenomics reveals metabolic interactions within the superorganism composed of flagellate Streblomastix strix and complex community of Bacteroidetes bacteria on its surface.</title>
        <authorList>
            <person name="Treitli S.C."/>
            <person name="Kolisko M."/>
            <person name="Husnik F."/>
            <person name="Keeling P."/>
            <person name="Hampl V."/>
        </authorList>
    </citation>
    <scope>NUCLEOTIDE SEQUENCE [LARGE SCALE GENOMIC DNA]</scope>
    <source>
        <strain evidence="3">ST1C</strain>
    </source>
</reference>
<feature type="transmembrane region" description="Helical" evidence="2">
    <location>
        <begin position="24"/>
        <end position="48"/>
    </location>
</feature>
<keyword evidence="2" id="KW-1133">Transmembrane helix</keyword>
<keyword evidence="2" id="KW-0472">Membrane</keyword>
<evidence type="ECO:0000313" key="4">
    <source>
        <dbReference type="Proteomes" id="UP000324800"/>
    </source>
</evidence>
<dbReference type="AlphaFoldDB" id="A0A5J4VBR0"/>
<evidence type="ECO:0000256" key="2">
    <source>
        <dbReference type="SAM" id="Phobius"/>
    </source>
</evidence>
<name>A0A5J4VBR0_9EUKA</name>
<gene>
    <name evidence="3" type="ORF">EZS28_024465</name>
</gene>
<comment type="caution">
    <text evidence="3">The sequence shown here is derived from an EMBL/GenBank/DDBJ whole genome shotgun (WGS) entry which is preliminary data.</text>
</comment>
<proteinExistence type="predicted"/>
<organism evidence="3 4">
    <name type="scientific">Streblomastix strix</name>
    <dbReference type="NCBI Taxonomy" id="222440"/>
    <lineage>
        <taxon>Eukaryota</taxon>
        <taxon>Metamonada</taxon>
        <taxon>Preaxostyla</taxon>
        <taxon>Oxymonadida</taxon>
        <taxon>Streblomastigidae</taxon>
        <taxon>Streblomastix</taxon>
    </lineage>
</organism>